<dbReference type="AlphaFoldDB" id="A0A327X1T1"/>
<proteinExistence type="predicted"/>
<evidence type="ECO:0000313" key="5">
    <source>
        <dbReference type="EMBL" id="RUO24989.1"/>
    </source>
</evidence>
<evidence type="ECO:0000256" key="1">
    <source>
        <dbReference type="ARBA" id="ARBA00023122"/>
    </source>
</evidence>
<dbReference type="CDD" id="cd04629">
    <property type="entry name" value="CBS_pair_bac"/>
    <property type="match status" value="1"/>
</dbReference>
<accession>A0A327X1T1</accession>
<evidence type="ECO:0000313" key="4">
    <source>
        <dbReference type="EMBL" id="RAJ98843.1"/>
    </source>
</evidence>
<dbReference type="Pfam" id="PF00571">
    <property type="entry name" value="CBS"/>
    <property type="match status" value="2"/>
</dbReference>
<reference evidence="5 7" key="1">
    <citation type="journal article" date="2018" name="Front. Microbiol.">
        <title>Genome-Based Analysis Reveals the Taxonomy and Diversity of the Family Idiomarinaceae.</title>
        <authorList>
            <person name="Liu Y."/>
            <person name="Lai Q."/>
            <person name="Shao Z."/>
        </authorList>
    </citation>
    <scope>NUCLEOTIDE SEQUENCE [LARGE SCALE GENOMIC DNA]</scope>
    <source>
        <strain evidence="5 7">CF12-14</strain>
    </source>
</reference>
<gene>
    <name evidence="4" type="ORF">B0I24_10444</name>
    <name evidence="5" type="ORF">CWE07_05795</name>
</gene>
<keyword evidence="1 2" id="KW-0129">CBS domain</keyword>
<feature type="domain" description="CBS" evidence="3">
    <location>
        <begin position="79"/>
        <end position="136"/>
    </location>
</feature>
<dbReference type="PROSITE" id="PS51371">
    <property type="entry name" value="CBS"/>
    <property type="match status" value="2"/>
</dbReference>
<dbReference type="InterPro" id="IPR044729">
    <property type="entry name" value="CBS_bac"/>
</dbReference>
<dbReference type="EMBL" id="QLMD01000004">
    <property type="protein sequence ID" value="RAJ98843.1"/>
    <property type="molecule type" value="Genomic_DNA"/>
</dbReference>
<evidence type="ECO:0000256" key="2">
    <source>
        <dbReference type="PROSITE-ProRule" id="PRU00703"/>
    </source>
</evidence>
<dbReference type="PANTHER" id="PTHR43080:SF2">
    <property type="entry name" value="CBS DOMAIN-CONTAINING PROTEIN"/>
    <property type="match status" value="1"/>
</dbReference>
<evidence type="ECO:0000313" key="7">
    <source>
        <dbReference type="Proteomes" id="UP000287865"/>
    </source>
</evidence>
<evidence type="ECO:0000259" key="3">
    <source>
        <dbReference type="PROSITE" id="PS51371"/>
    </source>
</evidence>
<reference evidence="4 6" key="2">
    <citation type="submission" date="2018-06" db="EMBL/GenBank/DDBJ databases">
        <title>Genomic Encyclopedia of Type Strains, Phase III (KMG-III): the genomes of soil and plant-associated and newly described type strains.</title>
        <authorList>
            <person name="Whitman W."/>
        </authorList>
    </citation>
    <scope>NUCLEOTIDE SEQUENCE [LARGE SCALE GENOMIC DNA]</scope>
    <source>
        <strain evidence="4 6">CGMCC 1.15366</strain>
    </source>
</reference>
<dbReference type="Proteomes" id="UP000249203">
    <property type="component" value="Unassembled WGS sequence"/>
</dbReference>
<dbReference type="OrthoDB" id="9790355at2"/>
<dbReference type="SMART" id="SM00116">
    <property type="entry name" value="CBS"/>
    <property type="match status" value="2"/>
</dbReference>
<keyword evidence="7" id="KW-1185">Reference proteome</keyword>
<comment type="caution">
    <text evidence="4">The sequence shown here is derived from an EMBL/GenBank/DDBJ whole genome shotgun (WGS) entry which is preliminary data.</text>
</comment>
<organism evidence="4 6">
    <name type="scientific">Aliidiomarina maris</name>
    <dbReference type="NCBI Taxonomy" id="531312"/>
    <lineage>
        <taxon>Bacteria</taxon>
        <taxon>Pseudomonadati</taxon>
        <taxon>Pseudomonadota</taxon>
        <taxon>Gammaproteobacteria</taxon>
        <taxon>Alteromonadales</taxon>
        <taxon>Idiomarinaceae</taxon>
        <taxon>Aliidiomarina</taxon>
    </lineage>
</organism>
<dbReference type="RefSeq" id="WP_111568936.1">
    <property type="nucleotide sequence ID" value="NZ_PIPK01000004.1"/>
</dbReference>
<sequence length="141" mass="15518">MPLRSLKVADYMSRHPAVLKPSMPIEEAVARLIDAQSIGGPVIDDLKQVVGFLSEQDCLKMMLEGTYHNEQSATVADCMSAQVLSVNMDMAIVDLAQQFGANRPKVYPVVDYQQKLVGVISRSQVLKAIHLHLKDAFANHA</sequence>
<dbReference type="InterPro" id="IPR000644">
    <property type="entry name" value="CBS_dom"/>
</dbReference>
<protein>
    <submittedName>
        <fullName evidence="4">CBS domain protein</fullName>
    </submittedName>
    <submittedName>
        <fullName evidence="5">CBS domain-containing protein</fullName>
    </submittedName>
</protein>
<dbReference type="EMBL" id="PIPK01000004">
    <property type="protein sequence ID" value="RUO24989.1"/>
    <property type="molecule type" value="Genomic_DNA"/>
</dbReference>
<dbReference type="InterPro" id="IPR051257">
    <property type="entry name" value="Diverse_CBS-Domain"/>
</dbReference>
<dbReference type="Gene3D" id="3.10.580.10">
    <property type="entry name" value="CBS-domain"/>
    <property type="match status" value="1"/>
</dbReference>
<dbReference type="SUPFAM" id="SSF54631">
    <property type="entry name" value="CBS-domain pair"/>
    <property type="match status" value="1"/>
</dbReference>
<evidence type="ECO:0000313" key="6">
    <source>
        <dbReference type="Proteomes" id="UP000249203"/>
    </source>
</evidence>
<feature type="domain" description="CBS" evidence="3">
    <location>
        <begin position="12"/>
        <end position="70"/>
    </location>
</feature>
<dbReference type="Proteomes" id="UP000287865">
    <property type="component" value="Unassembled WGS sequence"/>
</dbReference>
<dbReference type="PANTHER" id="PTHR43080">
    <property type="entry name" value="CBS DOMAIN-CONTAINING PROTEIN CBSX3, MITOCHONDRIAL"/>
    <property type="match status" value="1"/>
</dbReference>
<dbReference type="InterPro" id="IPR046342">
    <property type="entry name" value="CBS_dom_sf"/>
</dbReference>
<name>A0A327X1T1_9GAMM</name>